<feature type="transmembrane region" description="Helical" evidence="6">
    <location>
        <begin position="665"/>
        <end position="689"/>
    </location>
</feature>
<evidence type="ECO:0000256" key="1">
    <source>
        <dbReference type="ARBA" id="ARBA00004651"/>
    </source>
</evidence>
<feature type="transmembrane region" description="Helical" evidence="6">
    <location>
        <begin position="749"/>
        <end position="769"/>
    </location>
</feature>
<feature type="domain" description="MacB-like periplasmic core" evidence="8">
    <location>
        <begin position="21"/>
        <end position="246"/>
    </location>
</feature>
<dbReference type="AlphaFoldDB" id="A0A1Y1CHA3"/>
<feature type="transmembrane region" description="Helical" evidence="6">
    <location>
        <begin position="346"/>
        <end position="366"/>
    </location>
</feature>
<dbReference type="GO" id="GO:0022857">
    <property type="term" value="F:transmembrane transporter activity"/>
    <property type="evidence" value="ECO:0007669"/>
    <property type="project" value="TreeGrafter"/>
</dbReference>
<keyword evidence="5 6" id="KW-0472">Membrane</keyword>
<name>A0A1Y1CHA3_9BACT</name>
<dbReference type="GO" id="GO:0005886">
    <property type="term" value="C:plasma membrane"/>
    <property type="evidence" value="ECO:0007669"/>
    <property type="project" value="UniProtKB-SubCell"/>
</dbReference>
<evidence type="ECO:0000259" key="7">
    <source>
        <dbReference type="Pfam" id="PF02687"/>
    </source>
</evidence>
<gene>
    <name evidence="9" type="ORF">ALGA_1374</name>
</gene>
<feature type="domain" description="ABC3 transporter permease C-terminal" evidence="7">
    <location>
        <begin position="668"/>
        <end position="781"/>
    </location>
</feature>
<evidence type="ECO:0008006" key="11">
    <source>
        <dbReference type="Google" id="ProtNLM"/>
    </source>
</evidence>
<evidence type="ECO:0000256" key="2">
    <source>
        <dbReference type="ARBA" id="ARBA00022475"/>
    </source>
</evidence>
<feature type="transmembrane region" description="Helical" evidence="6">
    <location>
        <begin position="290"/>
        <end position="311"/>
    </location>
</feature>
<dbReference type="InterPro" id="IPR025857">
    <property type="entry name" value="MacB_PCD"/>
</dbReference>
<dbReference type="InterPro" id="IPR003838">
    <property type="entry name" value="ABC3_permease_C"/>
</dbReference>
<protein>
    <recommendedName>
        <fullName evidence="11">ABC transporter permease</fullName>
    </recommendedName>
</protein>
<dbReference type="Pfam" id="PF02687">
    <property type="entry name" value="FtsX"/>
    <property type="match status" value="2"/>
</dbReference>
<feature type="transmembrane region" description="Helical" evidence="6">
    <location>
        <begin position="429"/>
        <end position="449"/>
    </location>
</feature>
<feature type="transmembrane region" description="Helical" evidence="6">
    <location>
        <begin position="717"/>
        <end position="737"/>
    </location>
</feature>
<evidence type="ECO:0000256" key="3">
    <source>
        <dbReference type="ARBA" id="ARBA00022692"/>
    </source>
</evidence>
<dbReference type="RefSeq" id="WP_096428643.1">
    <property type="nucleotide sequence ID" value="NZ_AP018042.1"/>
</dbReference>
<comment type="subcellular location">
    <subcellularLocation>
        <location evidence="1">Cell membrane</location>
        <topology evidence="1">Multi-pass membrane protein</topology>
    </subcellularLocation>
</comment>
<dbReference type="KEGG" id="mbas:ALGA_1374"/>
<accession>A0A1Y1CHA3</accession>
<evidence type="ECO:0000313" key="10">
    <source>
        <dbReference type="Proteomes" id="UP000218267"/>
    </source>
</evidence>
<dbReference type="Proteomes" id="UP000218267">
    <property type="component" value="Chromosome"/>
</dbReference>
<sequence>MDLPLNLTLAIRNIFKKKTQSIISILGLGIGVGCVFLLMLLYIHENSFNGSIPNEQLIYRVLQGNDCRTSFPLANTIKDEIPLVDNYFRYYQTADIELKDSRNEIQQDHRFAFADASIFDCLGIQFIQGKPAQTKSDVCISQAIAKKYFNSTEVCNQFLKIKLNNQFISLRITGIFKNFPANSTFNANFIADIDLTQEVLSHNQKMYGHYGQENEEFKDWNHFPFHSYLLLNPKANPEAIVHNIQNYKERTNHEQRKTMDFSLQPITDIYLKSAEVNGDTFTPAGNSKQLIYFLAIALFILLIAIVNYIFLTKAKIGVRLKELGTQKALGASSVSIKKQILLESNLISFISLVPAFFILALGIPFLNATLDRSLSFELFSMWQVWSLLIIIILLTGSVAGMAIGIHVSKVSTVLLLLGKVSQTPKIKSWNNSFLSLHFTIFIVLIIGVITVKKQLHYAQTGSQNINPENIIICELNSPELSNQFNVIQTEVGKIPGVMNSAGSSFIPPFNNFLPVNLQYENERIQFDGLIMGEGMIELLELTIMEGESFGNFRTDQTEMIFNESAAKKYNLKAGEIFNGCYVKGIVKDFNAHSLRRMIQPMVILQQDPKKMSLFAIKTTGKNDKTITESVQKIFKEISPDKMVRVYSLSDQITEFYQTEQQQAKLISAFSLLAIVLSVMGLLGMVLNTISIKTKEIGIRKVNGAKTYEIISMLNKEFAKWIVIAFLIACPIAFYVMNKWLENFAYKTELSWWIFALAGIIAIGITLLTVSFQSWRVATRNPVESLRYE</sequence>
<dbReference type="InterPro" id="IPR050250">
    <property type="entry name" value="Macrolide_Exporter_MacB"/>
</dbReference>
<proteinExistence type="predicted"/>
<dbReference type="PANTHER" id="PTHR30572:SF18">
    <property type="entry name" value="ABC-TYPE MACROLIDE FAMILY EXPORT SYSTEM PERMEASE COMPONENT 2"/>
    <property type="match status" value="1"/>
</dbReference>
<reference evidence="10" key="2">
    <citation type="journal article" date="2020" name="Antonie Van Leeuwenhoek">
        <title>Labilibaculum antarcticum sp. nov., a novel facultative anaerobic, psychrotorelant bacterium isolated from marine sediment of Antarctica.</title>
        <authorList>
            <person name="Watanabe M."/>
            <person name="Kojima H."/>
            <person name="Fukui M."/>
        </authorList>
    </citation>
    <scope>NUCLEOTIDE SEQUENCE [LARGE SCALE GENOMIC DNA]</scope>
    <source>
        <strain evidence="10">SPP2</strain>
    </source>
</reference>
<evidence type="ECO:0000256" key="4">
    <source>
        <dbReference type="ARBA" id="ARBA00022989"/>
    </source>
</evidence>
<evidence type="ECO:0000256" key="5">
    <source>
        <dbReference type="ARBA" id="ARBA00023136"/>
    </source>
</evidence>
<dbReference type="EMBL" id="AP018042">
    <property type="protein sequence ID" value="BAX79758.1"/>
    <property type="molecule type" value="Genomic_DNA"/>
</dbReference>
<keyword evidence="4 6" id="KW-1133">Transmembrane helix</keyword>
<evidence type="ECO:0000259" key="8">
    <source>
        <dbReference type="Pfam" id="PF12704"/>
    </source>
</evidence>
<dbReference type="PANTHER" id="PTHR30572">
    <property type="entry name" value="MEMBRANE COMPONENT OF TRANSPORTER-RELATED"/>
    <property type="match status" value="1"/>
</dbReference>
<dbReference type="Pfam" id="PF12704">
    <property type="entry name" value="MacB_PCD"/>
    <property type="match status" value="1"/>
</dbReference>
<keyword evidence="3 6" id="KW-0812">Transmembrane</keyword>
<keyword evidence="2" id="KW-1003">Cell membrane</keyword>
<keyword evidence="10" id="KW-1185">Reference proteome</keyword>
<organism evidence="9 10">
    <name type="scientific">Labilibaculum antarcticum</name>
    <dbReference type="NCBI Taxonomy" id="1717717"/>
    <lineage>
        <taxon>Bacteria</taxon>
        <taxon>Pseudomonadati</taxon>
        <taxon>Bacteroidota</taxon>
        <taxon>Bacteroidia</taxon>
        <taxon>Marinilabiliales</taxon>
        <taxon>Marinifilaceae</taxon>
        <taxon>Labilibaculum</taxon>
    </lineage>
</organism>
<feature type="transmembrane region" description="Helical" evidence="6">
    <location>
        <begin position="21"/>
        <end position="43"/>
    </location>
</feature>
<reference evidence="9 10" key="1">
    <citation type="journal article" date="2018" name="Mar. Genomics">
        <title>Complete genome sequence of Marinifilaceae bacterium strain SPP2, isolated from the Antarctic marine sediment.</title>
        <authorList>
            <person name="Watanabe M."/>
            <person name="Kojima H."/>
            <person name="Fukui M."/>
        </authorList>
    </citation>
    <scope>NUCLEOTIDE SEQUENCE [LARGE SCALE GENOMIC DNA]</scope>
    <source>
        <strain evidence="9 10">SPP2</strain>
    </source>
</reference>
<feature type="transmembrane region" description="Helical" evidence="6">
    <location>
        <begin position="386"/>
        <end position="417"/>
    </location>
</feature>
<evidence type="ECO:0000256" key="6">
    <source>
        <dbReference type="SAM" id="Phobius"/>
    </source>
</evidence>
<dbReference type="OrthoDB" id="1109446at2"/>
<feature type="domain" description="ABC3 transporter permease C-terminal" evidence="7">
    <location>
        <begin position="295"/>
        <end position="409"/>
    </location>
</feature>
<evidence type="ECO:0000313" key="9">
    <source>
        <dbReference type="EMBL" id="BAX79758.1"/>
    </source>
</evidence>